<keyword evidence="6" id="KW-0227">DNA damage</keyword>
<feature type="domain" description="Endonuclease/exonuclease/phosphatase" evidence="12">
    <location>
        <begin position="75"/>
        <end position="284"/>
    </location>
</feature>
<dbReference type="InterPro" id="IPR005135">
    <property type="entry name" value="Endo/exonuclease/phosphatase"/>
</dbReference>
<evidence type="ECO:0000313" key="13">
    <source>
        <dbReference type="EMBL" id="KAK4143247.1"/>
    </source>
</evidence>
<dbReference type="GeneID" id="87820555"/>
<keyword evidence="7" id="KW-0378">Hydrolase</keyword>
<keyword evidence="5" id="KW-0479">Metal-binding</keyword>
<gene>
    <name evidence="13" type="ORF">C8A04DRAFT_37609</name>
</gene>
<sequence length="335" mass="37200">MGLLSRLRTQLVSWWQDIPLPTDIAANFQMWHEFDGTQERWRTVRTTAPETSITPGAPNNEDTRPTVEQPSYNLVTWNVDYSSSHPAQRLTAILSHLFALSPAIDIIFLQEVSREALSSLLSNLEIRRDWFLSDADGILPAGQSFLTITLLSKARFRETIGLSPVWRVPYTSRFGRDALCCDIFAPMASDAPGPTRIRLINVHLDSLPIQPSLRPQQVSASAALLRCAGRGVMAGDFNPVLPADADVVEHNGLIDAWAALRPNDEGFTWGVRGDEPFPPNRMDKVAIFGVKVEDIGVLTPAFVENTGRVREHEDSDSVVWSDHSGLKCSFKLVES</sequence>
<dbReference type="Pfam" id="PF03372">
    <property type="entry name" value="Exo_endo_phos"/>
    <property type="match status" value="1"/>
</dbReference>
<evidence type="ECO:0000256" key="3">
    <source>
        <dbReference type="ARBA" id="ARBA00004322"/>
    </source>
</evidence>
<evidence type="ECO:0000256" key="6">
    <source>
        <dbReference type="ARBA" id="ARBA00022763"/>
    </source>
</evidence>
<keyword evidence="14" id="KW-1185">Reference proteome</keyword>
<feature type="region of interest" description="Disordered" evidence="11">
    <location>
        <begin position="47"/>
        <end position="67"/>
    </location>
</feature>
<dbReference type="Proteomes" id="UP001302676">
    <property type="component" value="Unassembled WGS sequence"/>
</dbReference>
<comment type="cofactor">
    <cofactor evidence="2">
        <name>Mg(2+)</name>
        <dbReference type="ChEBI" id="CHEBI:18420"/>
    </cofactor>
</comment>
<dbReference type="GO" id="GO:0006302">
    <property type="term" value="P:double-strand break repair"/>
    <property type="evidence" value="ECO:0007669"/>
    <property type="project" value="TreeGrafter"/>
</dbReference>
<dbReference type="Gene3D" id="3.60.10.10">
    <property type="entry name" value="Endonuclease/exonuclease/phosphatase"/>
    <property type="match status" value="1"/>
</dbReference>
<evidence type="ECO:0000256" key="1">
    <source>
        <dbReference type="ARBA" id="ARBA00001936"/>
    </source>
</evidence>
<accession>A0AAN6V1S1</accession>
<dbReference type="AlphaFoldDB" id="A0AAN6V1S1"/>
<evidence type="ECO:0000313" key="14">
    <source>
        <dbReference type="Proteomes" id="UP001302676"/>
    </source>
</evidence>
<evidence type="ECO:0000256" key="9">
    <source>
        <dbReference type="ARBA" id="ARBA00023204"/>
    </source>
</evidence>
<keyword evidence="8" id="KW-0460">Magnesium</keyword>
<name>A0AAN6V1S1_9PEZI</name>
<evidence type="ECO:0000256" key="10">
    <source>
        <dbReference type="ARBA" id="ARBA00023242"/>
    </source>
</evidence>
<comment type="cofactor">
    <cofactor evidence="1">
        <name>Mn(2+)</name>
        <dbReference type="ChEBI" id="CHEBI:29035"/>
    </cofactor>
</comment>
<dbReference type="GO" id="GO:0003697">
    <property type="term" value="F:single-stranded DNA binding"/>
    <property type="evidence" value="ECO:0007669"/>
    <property type="project" value="TreeGrafter"/>
</dbReference>
<organism evidence="13 14">
    <name type="scientific">Dichotomopilus funicola</name>
    <dbReference type="NCBI Taxonomy" id="1934379"/>
    <lineage>
        <taxon>Eukaryota</taxon>
        <taxon>Fungi</taxon>
        <taxon>Dikarya</taxon>
        <taxon>Ascomycota</taxon>
        <taxon>Pezizomycotina</taxon>
        <taxon>Sordariomycetes</taxon>
        <taxon>Sordariomycetidae</taxon>
        <taxon>Sordariales</taxon>
        <taxon>Chaetomiaceae</taxon>
        <taxon>Dichotomopilus</taxon>
    </lineage>
</organism>
<dbReference type="GO" id="GO:0004519">
    <property type="term" value="F:endonuclease activity"/>
    <property type="evidence" value="ECO:0007669"/>
    <property type="project" value="UniProtKB-KW"/>
</dbReference>
<keyword evidence="4" id="KW-0540">Nuclease</keyword>
<comment type="subcellular location">
    <subcellularLocation>
        <location evidence="3">Nucleus</location>
        <location evidence="3">PML body</location>
    </subcellularLocation>
</comment>
<reference evidence="13" key="2">
    <citation type="submission" date="2023-05" db="EMBL/GenBank/DDBJ databases">
        <authorList>
            <consortium name="Lawrence Berkeley National Laboratory"/>
            <person name="Steindorff A."/>
            <person name="Hensen N."/>
            <person name="Bonometti L."/>
            <person name="Westerberg I."/>
            <person name="Brannstrom I.O."/>
            <person name="Guillou S."/>
            <person name="Cros-Aarteil S."/>
            <person name="Calhoun S."/>
            <person name="Haridas S."/>
            <person name="Kuo A."/>
            <person name="Mondo S."/>
            <person name="Pangilinan J."/>
            <person name="Riley R."/>
            <person name="Labutti K."/>
            <person name="Andreopoulos B."/>
            <person name="Lipzen A."/>
            <person name="Chen C."/>
            <person name="Yanf M."/>
            <person name="Daum C."/>
            <person name="Ng V."/>
            <person name="Clum A."/>
            <person name="Ohm R."/>
            <person name="Martin F."/>
            <person name="Silar P."/>
            <person name="Natvig D."/>
            <person name="Lalanne C."/>
            <person name="Gautier V."/>
            <person name="Ament-Velasquez S.L."/>
            <person name="Kruys A."/>
            <person name="Hutchinson M.I."/>
            <person name="Powell A.J."/>
            <person name="Barry K."/>
            <person name="Miller A.N."/>
            <person name="Grigoriev I.V."/>
            <person name="Debuchy R."/>
            <person name="Gladieux P."/>
            <person name="Thoren M.H."/>
            <person name="Johannesson H."/>
        </authorList>
    </citation>
    <scope>NUCLEOTIDE SEQUENCE</scope>
    <source>
        <strain evidence="13">CBS 141.50</strain>
    </source>
</reference>
<dbReference type="PANTHER" id="PTHR15822">
    <property type="entry name" value="TRAF AND TNF RECEPTOR-ASSOCIATED PROTEIN"/>
    <property type="match status" value="1"/>
</dbReference>
<dbReference type="CDD" id="cd09080">
    <property type="entry name" value="TDP2"/>
    <property type="match status" value="1"/>
</dbReference>
<evidence type="ECO:0000256" key="2">
    <source>
        <dbReference type="ARBA" id="ARBA00001946"/>
    </source>
</evidence>
<evidence type="ECO:0000256" key="4">
    <source>
        <dbReference type="ARBA" id="ARBA00022722"/>
    </source>
</evidence>
<dbReference type="GO" id="GO:0046872">
    <property type="term" value="F:metal ion binding"/>
    <property type="evidence" value="ECO:0007669"/>
    <property type="project" value="UniProtKB-KW"/>
</dbReference>
<dbReference type="SUPFAM" id="SSF56219">
    <property type="entry name" value="DNase I-like"/>
    <property type="match status" value="1"/>
</dbReference>
<dbReference type="GO" id="GO:0070260">
    <property type="term" value="F:5'-tyrosyl-DNA phosphodiesterase activity"/>
    <property type="evidence" value="ECO:0007669"/>
    <property type="project" value="TreeGrafter"/>
</dbReference>
<evidence type="ECO:0000256" key="11">
    <source>
        <dbReference type="SAM" id="MobiDB-lite"/>
    </source>
</evidence>
<dbReference type="EMBL" id="MU853588">
    <property type="protein sequence ID" value="KAK4143247.1"/>
    <property type="molecule type" value="Genomic_DNA"/>
</dbReference>
<keyword evidence="13" id="KW-0255">Endonuclease</keyword>
<keyword evidence="9" id="KW-0234">DNA repair</keyword>
<proteinExistence type="predicted"/>
<dbReference type="InterPro" id="IPR051547">
    <property type="entry name" value="TDP2-like"/>
</dbReference>
<evidence type="ECO:0000259" key="12">
    <source>
        <dbReference type="Pfam" id="PF03372"/>
    </source>
</evidence>
<dbReference type="PANTHER" id="PTHR15822:SF4">
    <property type="entry name" value="TYROSYL-DNA PHOSPHODIESTERASE 2"/>
    <property type="match status" value="1"/>
</dbReference>
<dbReference type="InterPro" id="IPR036691">
    <property type="entry name" value="Endo/exonu/phosph_ase_sf"/>
</dbReference>
<protein>
    <submittedName>
        <fullName evidence="13">Endonuclease/exonuclease/phosphatase</fullName>
    </submittedName>
</protein>
<evidence type="ECO:0000256" key="8">
    <source>
        <dbReference type="ARBA" id="ARBA00022842"/>
    </source>
</evidence>
<evidence type="ECO:0000256" key="7">
    <source>
        <dbReference type="ARBA" id="ARBA00022801"/>
    </source>
</evidence>
<dbReference type="GO" id="GO:0005737">
    <property type="term" value="C:cytoplasm"/>
    <property type="evidence" value="ECO:0007669"/>
    <property type="project" value="TreeGrafter"/>
</dbReference>
<comment type="caution">
    <text evidence="13">The sequence shown here is derived from an EMBL/GenBank/DDBJ whole genome shotgun (WGS) entry which is preliminary data.</text>
</comment>
<reference evidence="13" key="1">
    <citation type="journal article" date="2023" name="Mol. Phylogenet. Evol.">
        <title>Genome-scale phylogeny and comparative genomics of the fungal order Sordariales.</title>
        <authorList>
            <person name="Hensen N."/>
            <person name="Bonometti L."/>
            <person name="Westerberg I."/>
            <person name="Brannstrom I.O."/>
            <person name="Guillou S."/>
            <person name="Cros-Aarteil S."/>
            <person name="Calhoun S."/>
            <person name="Haridas S."/>
            <person name="Kuo A."/>
            <person name="Mondo S."/>
            <person name="Pangilinan J."/>
            <person name="Riley R."/>
            <person name="LaButti K."/>
            <person name="Andreopoulos B."/>
            <person name="Lipzen A."/>
            <person name="Chen C."/>
            <person name="Yan M."/>
            <person name="Daum C."/>
            <person name="Ng V."/>
            <person name="Clum A."/>
            <person name="Steindorff A."/>
            <person name="Ohm R.A."/>
            <person name="Martin F."/>
            <person name="Silar P."/>
            <person name="Natvig D.O."/>
            <person name="Lalanne C."/>
            <person name="Gautier V."/>
            <person name="Ament-Velasquez S.L."/>
            <person name="Kruys A."/>
            <person name="Hutchinson M.I."/>
            <person name="Powell A.J."/>
            <person name="Barry K."/>
            <person name="Miller A.N."/>
            <person name="Grigoriev I.V."/>
            <person name="Debuchy R."/>
            <person name="Gladieux P."/>
            <person name="Hiltunen Thoren M."/>
            <person name="Johannesson H."/>
        </authorList>
    </citation>
    <scope>NUCLEOTIDE SEQUENCE</scope>
    <source>
        <strain evidence="13">CBS 141.50</strain>
    </source>
</reference>
<keyword evidence="10" id="KW-0539">Nucleus</keyword>
<evidence type="ECO:0000256" key="5">
    <source>
        <dbReference type="ARBA" id="ARBA00022723"/>
    </source>
</evidence>
<dbReference type="RefSeq" id="XP_062636618.1">
    <property type="nucleotide sequence ID" value="XM_062783942.1"/>
</dbReference>